<dbReference type="Proteomes" id="UP001165082">
    <property type="component" value="Unassembled WGS sequence"/>
</dbReference>
<feature type="region of interest" description="Disordered" evidence="1">
    <location>
        <begin position="310"/>
        <end position="343"/>
    </location>
</feature>
<accession>A0A9W7F7S1</accession>
<reference evidence="2" key="1">
    <citation type="submission" date="2022-07" db="EMBL/GenBank/DDBJ databases">
        <title>Genome analysis of Parmales, a sister group of diatoms, reveals the evolutionary specialization of diatoms from phago-mixotrophs to photoautotrophs.</title>
        <authorList>
            <person name="Ban H."/>
            <person name="Sato S."/>
            <person name="Yoshikawa S."/>
            <person name="Kazumasa Y."/>
            <person name="Nakamura Y."/>
            <person name="Ichinomiya M."/>
            <person name="Saitoh K."/>
            <person name="Sato N."/>
            <person name="Blanc-Mathieu R."/>
            <person name="Endo H."/>
            <person name="Kuwata A."/>
            <person name="Ogata H."/>
        </authorList>
    </citation>
    <scope>NUCLEOTIDE SEQUENCE</scope>
</reference>
<comment type="caution">
    <text evidence="2">The sequence shown here is derived from an EMBL/GenBank/DDBJ whole genome shotgun (WGS) entry which is preliminary data.</text>
</comment>
<feature type="region of interest" description="Disordered" evidence="1">
    <location>
        <begin position="226"/>
        <end position="251"/>
    </location>
</feature>
<keyword evidence="3" id="KW-1185">Reference proteome</keyword>
<protein>
    <submittedName>
        <fullName evidence="2">Uncharacterized protein</fullName>
    </submittedName>
</protein>
<evidence type="ECO:0000313" key="3">
    <source>
        <dbReference type="Proteomes" id="UP001165082"/>
    </source>
</evidence>
<sequence>MFKTKSTEAVDATAATMTAINQTLKKRGGVYSGYSCKTVSWDDCSRGQVGGGLSCWGSNITDTYLKAKDGRNLFTVRADNWNESLGKSNSEGIAFVGTRTGGGGGVTNLKPYTLKDFLKDPKGFGGYANLDVSDLSDDVLDKDISVRFQTTFLPVPLGERQTCEFATEAYNYNTTSDSDPRNLVLLCTSQGVAVQQDGAGCKQLYHHCKGEGGEVKRYWLEAESTDHKVGGEQRETPAEREDALRRGKATSSVIGTPGCGTRFNVLMTIQVPLKQREKTRSHELAGCAFGEGGGSLMSCSFMDSDVGDPPFGASLKSTSKGGGKRKQGSRKGDRWEGLSVSAPSRHPDEHITVTVVMYYVVQGGTPGEEDVVNAVDDLEELLRQVGGGKLAGEGFEFMKKELTVKDALDIKEKIETQPPKPEKVGFFDSFPSFGGGLFARK</sequence>
<dbReference type="AlphaFoldDB" id="A0A9W7F7S1"/>
<dbReference type="EMBL" id="BRXZ01000124">
    <property type="protein sequence ID" value="GMI05741.1"/>
    <property type="molecule type" value="Genomic_DNA"/>
</dbReference>
<dbReference type="OrthoDB" id="198609at2759"/>
<organism evidence="2 3">
    <name type="scientific">Triparma retinervis</name>
    <dbReference type="NCBI Taxonomy" id="2557542"/>
    <lineage>
        <taxon>Eukaryota</taxon>
        <taxon>Sar</taxon>
        <taxon>Stramenopiles</taxon>
        <taxon>Ochrophyta</taxon>
        <taxon>Bolidophyceae</taxon>
        <taxon>Parmales</taxon>
        <taxon>Triparmaceae</taxon>
        <taxon>Triparma</taxon>
    </lineage>
</organism>
<proteinExistence type="predicted"/>
<name>A0A9W7F7S1_9STRA</name>
<evidence type="ECO:0000256" key="1">
    <source>
        <dbReference type="SAM" id="MobiDB-lite"/>
    </source>
</evidence>
<feature type="compositionally biased region" description="Basic and acidic residues" evidence="1">
    <location>
        <begin position="226"/>
        <end position="245"/>
    </location>
</feature>
<evidence type="ECO:0000313" key="2">
    <source>
        <dbReference type="EMBL" id="GMI05741.1"/>
    </source>
</evidence>
<gene>
    <name evidence="2" type="ORF">TrRE_jg2728</name>
</gene>